<keyword evidence="3" id="KW-1185">Reference proteome</keyword>
<dbReference type="Proteomes" id="UP000325440">
    <property type="component" value="Unassembled WGS sequence"/>
</dbReference>
<accession>A0A5E4MGB7</accession>
<feature type="compositionally biased region" description="Basic residues" evidence="1">
    <location>
        <begin position="14"/>
        <end position="29"/>
    </location>
</feature>
<sequence length="113" mass="13488">METPNENQTSSKNVSRRSIKRRNRPKKLSQTRIQRPRSEKVVTARIVGYSNSEAMYAIHYTPFMNIKTIELLMTVMRQKLKNVIRREGRISEITVYFSERMIAKLKNRHNRLH</sequence>
<proteinExistence type="predicted"/>
<dbReference type="EMBL" id="CABPRJ010000519">
    <property type="protein sequence ID" value="VVC30483.1"/>
    <property type="molecule type" value="Genomic_DNA"/>
</dbReference>
<name>A0A5E4MGB7_9HEMI</name>
<feature type="region of interest" description="Disordered" evidence="1">
    <location>
        <begin position="1"/>
        <end position="39"/>
    </location>
</feature>
<evidence type="ECO:0000256" key="1">
    <source>
        <dbReference type="SAM" id="MobiDB-lite"/>
    </source>
</evidence>
<organism evidence="2 3">
    <name type="scientific">Cinara cedri</name>
    <dbReference type="NCBI Taxonomy" id="506608"/>
    <lineage>
        <taxon>Eukaryota</taxon>
        <taxon>Metazoa</taxon>
        <taxon>Ecdysozoa</taxon>
        <taxon>Arthropoda</taxon>
        <taxon>Hexapoda</taxon>
        <taxon>Insecta</taxon>
        <taxon>Pterygota</taxon>
        <taxon>Neoptera</taxon>
        <taxon>Paraneoptera</taxon>
        <taxon>Hemiptera</taxon>
        <taxon>Sternorrhyncha</taxon>
        <taxon>Aphidomorpha</taxon>
        <taxon>Aphidoidea</taxon>
        <taxon>Aphididae</taxon>
        <taxon>Lachninae</taxon>
        <taxon>Cinara</taxon>
    </lineage>
</organism>
<gene>
    <name evidence="2" type="ORF">CINCED_3A006333</name>
</gene>
<evidence type="ECO:0000313" key="2">
    <source>
        <dbReference type="EMBL" id="VVC30483.1"/>
    </source>
</evidence>
<reference evidence="2 3" key="1">
    <citation type="submission" date="2019-08" db="EMBL/GenBank/DDBJ databases">
        <authorList>
            <person name="Alioto T."/>
            <person name="Alioto T."/>
            <person name="Gomez Garrido J."/>
        </authorList>
    </citation>
    <scope>NUCLEOTIDE SEQUENCE [LARGE SCALE GENOMIC DNA]</scope>
</reference>
<evidence type="ECO:0000313" key="3">
    <source>
        <dbReference type="Proteomes" id="UP000325440"/>
    </source>
</evidence>
<dbReference type="AlphaFoldDB" id="A0A5E4MGB7"/>
<protein>
    <submittedName>
        <fullName evidence="2">Uncharacterized protein</fullName>
    </submittedName>
</protein>
<feature type="compositionally biased region" description="Polar residues" evidence="1">
    <location>
        <begin position="1"/>
        <end position="13"/>
    </location>
</feature>